<accession>A0A1S8B4U0</accession>
<dbReference type="Gene3D" id="1.25.40.20">
    <property type="entry name" value="Ankyrin repeat-containing domain"/>
    <property type="match status" value="3"/>
</dbReference>
<dbReference type="EMBL" id="MSZU01000114">
    <property type="protein sequence ID" value="OMP82577.1"/>
    <property type="molecule type" value="Genomic_DNA"/>
</dbReference>
<feature type="non-terminal residue" evidence="6">
    <location>
        <position position="1"/>
    </location>
</feature>
<dbReference type="Pfam" id="PF00023">
    <property type="entry name" value="Ank"/>
    <property type="match status" value="1"/>
</dbReference>
<comment type="caution">
    <text evidence="6">The sequence shown here is derived from an EMBL/GenBank/DDBJ whole genome shotgun (WGS) entry which is preliminary data.</text>
</comment>
<dbReference type="Gene3D" id="3.40.50.300">
    <property type="entry name" value="P-loop containing nucleotide triphosphate hydrolases"/>
    <property type="match status" value="1"/>
</dbReference>
<feature type="repeat" description="ANK" evidence="3">
    <location>
        <begin position="634"/>
        <end position="666"/>
    </location>
</feature>
<evidence type="ECO:0000256" key="1">
    <source>
        <dbReference type="ARBA" id="ARBA00022737"/>
    </source>
</evidence>
<feature type="repeat" description="ANK" evidence="3">
    <location>
        <begin position="729"/>
        <end position="761"/>
    </location>
</feature>
<dbReference type="InterPro" id="IPR056884">
    <property type="entry name" value="NPHP3-like_N"/>
</dbReference>
<name>A0A1S8B4U0_9PEZI</name>
<dbReference type="Pfam" id="PF24883">
    <property type="entry name" value="NPHP3_N"/>
    <property type="match status" value="1"/>
</dbReference>
<reference evidence="6 7" key="1">
    <citation type="submission" date="2017-01" db="EMBL/GenBank/DDBJ databases">
        <title>Draft genome sequence of Diplodia seriata F98.1, a fungal species involved in grapevine trunk diseases.</title>
        <authorList>
            <person name="Robert-Siegwald G."/>
            <person name="Vallet J."/>
            <person name="Abou-Mansour E."/>
            <person name="Xu J."/>
            <person name="Rey P."/>
            <person name="Bertsch C."/>
            <person name="Rego C."/>
            <person name="Larignon P."/>
            <person name="Fontaine F."/>
            <person name="Lebrun M.-H."/>
        </authorList>
    </citation>
    <scope>NUCLEOTIDE SEQUENCE [LARGE SCALE GENOMIC DNA]</scope>
    <source>
        <strain evidence="6 7">F98.1</strain>
    </source>
</reference>
<organism evidence="6 7">
    <name type="scientific">Diplodia seriata</name>
    <dbReference type="NCBI Taxonomy" id="420778"/>
    <lineage>
        <taxon>Eukaryota</taxon>
        <taxon>Fungi</taxon>
        <taxon>Dikarya</taxon>
        <taxon>Ascomycota</taxon>
        <taxon>Pezizomycotina</taxon>
        <taxon>Dothideomycetes</taxon>
        <taxon>Dothideomycetes incertae sedis</taxon>
        <taxon>Botryosphaeriales</taxon>
        <taxon>Botryosphaeriaceae</taxon>
        <taxon>Diplodia</taxon>
    </lineage>
</organism>
<protein>
    <submittedName>
        <fullName evidence="6">Ankyrin-1</fullName>
    </submittedName>
</protein>
<dbReference type="SUPFAM" id="SSF48403">
    <property type="entry name" value="Ankyrin repeat"/>
    <property type="match status" value="2"/>
</dbReference>
<feature type="domain" description="Nephrocystin 3-like N-terminal" evidence="5">
    <location>
        <begin position="26"/>
        <end position="168"/>
    </location>
</feature>
<dbReference type="InterPro" id="IPR054471">
    <property type="entry name" value="GPIID_WHD"/>
</dbReference>
<keyword evidence="2 3" id="KW-0040">ANK repeat</keyword>
<dbReference type="SUPFAM" id="SSF52540">
    <property type="entry name" value="P-loop containing nucleoside triphosphate hydrolases"/>
    <property type="match status" value="1"/>
</dbReference>
<dbReference type="Proteomes" id="UP000190776">
    <property type="component" value="Unassembled WGS sequence"/>
</dbReference>
<feature type="repeat" description="ANK" evidence="3">
    <location>
        <begin position="540"/>
        <end position="572"/>
    </location>
</feature>
<dbReference type="SMART" id="SM00248">
    <property type="entry name" value="ANK"/>
    <property type="match status" value="9"/>
</dbReference>
<dbReference type="PROSITE" id="PS50088">
    <property type="entry name" value="ANK_REPEAT"/>
    <property type="match status" value="6"/>
</dbReference>
<dbReference type="InterPro" id="IPR036770">
    <property type="entry name" value="Ankyrin_rpt-contain_sf"/>
</dbReference>
<proteinExistence type="predicted"/>
<gene>
    <name evidence="6" type="ORF">BK809_0006887</name>
</gene>
<feature type="repeat" description="ANK" evidence="3">
    <location>
        <begin position="845"/>
        <end position="877"/>
    </location>
</feature>
<evidence type="ECO:0000259" key="5">
    <source>
        <dbReference type="Pfam" id="PF24883"/>
    </source>
</evidence>
<sequence length="947" mass="106911">ATLDWIWSPDFHHKQEDNRNKRHPSTGSAFLRNPKLVEWIEGKHNTLACIGGPGVGKTLLISILYDHLRERFPCSDTAVVAVYLDFNQPDKHSWTAFSASLSKHPNRLKATEEEYDAFLESQLSHFPRIFVLVDALDEANDTPRALLLKRISGLQKRWPKVKVLSTSRYWHGITDALRLDIDSDEYDMRKCIERELEKNDHWAHNASLDTTFIDDMLDRIVKAAQRIFLMIRLSLEALFEGQTRKEVRETLKKLPDTMDKAYDDVVDRIRRDDRNKKRAIEILSWVLYGLEPISATGIRHALAVDLEEKAFDEDDLIPESLLLSSCKGLVIIGQQGGLLHLSHETVHKYLKKHENVLFSNCHTVLAEKCLVYLSQGEVPRKSKGEGTSFFEYASRNWGSHVRMAGSDHRLSKVADAFMSDHTKLARSVKCISILQNRVGYYPVHILAYFDLRDMLEQQIGTDESRELFQDLHGGTTLFYAAEANSLAVVDLLLSRGIVDVNLANRRGLTPLLIALRHDSTKVATAIIHHLQTDLERSDTRGFTPLHEAVVRKNHAILRLLLDKGANIGAETTSGRTALGMAMQDTTDWPFEDDIEVGWLKTEYTALHLAAQQGHQRIVRWLLGLGANVNSRDPFNRTPLFDACIRNHLGVVEILLDHGANPDVLDINASRPFEAATKEEICTLLRKRSPRKTPHDLSDLHRAVRADDVDEVGRILDRGDNDPLSSLDVDGNTPLHYAAINGLDRVVSRMVFAGVNLDQGNRYGQTALDAAVWRRAFHKAESVAMRRIVELLGWPAFRRDGALDFVHRVGPEFDKVPLHWAAETGNLAQVELLLAWGSDPDRPDQFGETPLHYAAERGHVEVAERLIPVSAPGRLDSKGFTPLRKARERNKAKTVKLMLPFWTEADVSATDACKKSFKDWAVELKLYNAEAGCWKDLPWGTGGPPVLE</sequence>
<keyword evidence="1" id="KW-0677">Repeat</keyword>
<dbReference type="PRINTS" id="PR01415">
    <property type="entry name" value="ANKYRIN"/>
</dbReference>
<evidence type="ECO:0000256" key="2">
    <source>
        <dbReference type="ARBA" id="ARBA00023043"/>
    </source>
</evidence>
<dbReference type="Pfam" id="PF12796">
    <property type="entry name" value="Ank_2"/>
    <property type="match status" value="4"/>
</dbReference>
<evidence type="ECO:0000256" key="3">
    <source>
        <dbReference type="PROSITE-ProRule" id="PRU00023"/>
    </source>
</evidence>
<feature type="repeat" description="ANK" evidence="3">
    <location>
        <begin position="812"/>
        <end position="844"/>
    </location>
</feature>
<dbReference type="PROSITE" id="PS50297">
    <property type="entry name" value="ANK_REP_REGION"/>
    <property type="match status" value="6"/>
</dbReference>
<dbReference type="PANTHER" id="PTHR24198">
    <property type="entry name" value="ANKYRIN REPEAT AND PROTEIN KINASE DOMAIN-CONTAINING PROTEIN"/>
    <property type="match status" value="1"/>
</dbReference>
<evidence type="ECO:0000313" key="7">
    <source>
        <dbReference type="Proteomes" id="UP000190776"/>
    </source>
</evidence>
<dbReference type="AlphaFoldDB" id="A0A1S8B4U0"/>
<feature type="domain" description="GPI inositol-deacylase winged helix" evidence="4">
    <location>
        <begin position="272"/>
        <end position="353"/>
    </location>
</feature>
<feature type="repeat" description="ANK" evidence="3">
    <location>
        <begin position="601"/>
        <end position="633"/>
    </location>
</feature>
<dbReference type="PANTHER" id="PTHR24198:SF165">
    <property type="entry name" value="ANKYRIN REPEAT-CONTAINING PROTEIN-RELATED"/>
    <property type="match status" value="1"/>
</dbReference>
<evidence type="ECO:0000259" key="4">
    <source>
        <dbReference type="Pfam" id="PF22939"/>
    </source>
</evidence>
<dbReference type="Pfam" id="PF22939">
    <property type="entry name" value="WHD_GPIID"/>
    <property type="match status" value="1"/>
</dbReference>
<dbReference type="InterPro" id="IPR027417">
    <property type="entry name" value="P-loop_NTPase"/>
</dbReference>
<dbReference type="STRING" id="420778.A0A1S8B4U0"/>
<dbReference type="InterPro" id="IPR002110">
    <property type="entry name" value="Ankyrin_rpt"/>
</dbReference>
<evidence type="ECO:0000313" key="6">
    <source>
        <dbReference type="EMBL" id="OMP82577.1"/>
    </source>
</evidence>
<dbReference type="OrthoDB" id="195446at2759"/>